<dbReference type="InterPro" id="IPR010982">
    <property type="entry name" value="Lambda_DNA-bd_dom_sf"/>
</dbReference>
<feature type="domain" description="HTH cro/C1-type" evidence="5">
    <location>
        <begin position="2"/>
        <end position="47"/>
    </location>
</feature>
<dbReference type="InterPro" id="IPR046335">
    <property type="entry name" value="LacI/GalR-like_sensor"/>
</dbReference>
<feature type="domain" description="HTH lacI-type" evidence="4">
    <location>
        <begin position="3"/>
        <end position="57"/>
    </location>
</feature>
<dbReference type="SUPFAM" id="SSF47413">
    <property type="entry name" value="lambda repressor-like DNA-binding domains"/>
    <property type="match status" value="1"/>
</dbReference>
<dbReference type="InterPro" id="IPR028082">
    <property type="entry name" value="Peripla_BP_I"/>
</dbReference>
<dbReference type="SMART" id="SM00354">
    <property type="entry name" value="HTH_LACI"/>
    <property type="match status" value="1"/>
</dbReference>
<keyword evidence="1" id="KW-0805">Transcription regulation</keyword>
<dbReference type="PANTHER" id="PTHR30146">
    <property type="entry name" value="LACI-RELATED TRANSCRIPTIONAL REPRESSOR"/>
    <property type="match status" value="1"/>
</dbReference>
<dbReference type="PROSITE" id="PS50932">
    <property type="entry name" value="HTH_LACI_2"/>
    <property type="match status" value="1"/>
</dbReference>
<sequence>MGITIKDVAAAAGTSVSTVSKVINGHYSISEETAARVRRVMQELNYYPNASAQSFARGTTKTIAVLANLAPNTAFQNPHMFEIIAGLEESLSARGYRLQLRGVDPATAYEVAKEVIYRQSADALAIHVSVIAYPLSGLLTKSHFPHIVLGAPNFESQVCWIDNNNVYSGTVAAAYLLSRGYRKIAFIGGQYYDFGSLHRLQGVKQELENAGLQLEDQYIWLGESTRADSFLMTMKLLDHKILPDAIICANNYIAMGCVDALCRKNIRIPQDIGIVAFDDYPLSQVIEPQLTIVDINVRDLGRQAGKLIIDIIKHPNKQIQTYVTTSNIVERKSTRRTKQT</sequence>
<comment type="caution">
    <text evidence="6">The sequence shown here is derived from an EMBL/GenBank/DDBJ whole genome shotgun (WGS) entry which is preliminary data.</text>
</comment>
<keyword evidence="3" id="KW-0804">Transcription</keyword>
<dbReference type="Pfam" id="PF13377">
    <property type="entry name" value="Peripla_BP_3"/>
    <property type="match status" value="1"/>
</dbReference>
<dbReference type="AlphaFoldDB" id="A0A1E3UM86"/>
<evidence type="ECO:0000256" key="2">
    <source>
        <dbReference type="ARBA" id="ARBA00023125"/>
    </source>
</evidence>
<dbReference type="PROSITE" id="PS50943">
    <property type="entry name" value="HTH_CROC1"/>
    <property type="match status" value="1"/>
</dbReference>
<dbReference type="Gene3D" id="3.40.50.2300">
    <property type="match status" value="2"/>
</dbReference>
<name>A0A1E3UM86_9FIRM</name>
<dbReference type="Gene3D" id="1.10.260.40">
    <property type="entry name" value="lambda repressor-like DNA-binding domains"/>
    <property type="match status" value="1"/>
</dbReference>
<organism evidence="6 7">
    <name type="scientific">Eisenbergiella tayi</name>
    <dbReference type="NCBI Taxonomy" id="1432052"/>
    <lineage>
        <taxon>Bacteria</taxon>
        <taxon>Bacillati</taxon>
        <taxon>Bacillota</taxon>
        <taxon>Clostridia</taxon>
        <taxon>Lachnospirales</taxon>
        <taxon>Lachnospiraceae</taxon>
        <taxon>Eisenbergiella</taxon>
    </lineage>
</organism>
<keyword evidence="2" id="KW-0238">DNA-binding</keyword>
<reference evidence="6 7" key="1">
    <citation type="submission" date="2016-08" db="EMBL/GenBank/DDBJ databases">
        <authorList>
            <person name="Seilhamer J.J."/>
        </authorList>
    </citation>
    <scope>NUCLEOTIDE SEQUENCE [LARGE SCALE GENOMIC DNA]</scope>
    <source>
        <strain evidence="6 7">NML150140-1</strain>
    </source>
</reference>
<dbReference type="GO" id="GO:0003700">
    <property type="term" value="F:DNA-binding transcription factor activity"/>
    <property type="evidence" value="ECO:0007669"/>
    <property type="project" value="TreeGrafter"/>
</dbReference>
<dbReference type="CDD" id="cd06267">
    <property type="entry name" value="PBP1_LacI_sugar_binding-like"/>
    <property type="match status" value="1"/>
</dbReference>
<dbReference type="CDD" id="cd01392">
    <property type="entry name" value="HTH_LacI"/>
    <property type="match status" value="1"/>
</dbReference>
<evidence type="ECO:0000313" key="7">
    <source>
        <dbReference type="Proteomes" id="UP000094271"/>
    </source>
</evidence>
<dbReference type="PANTHER" id="PTHR30146:SF109">
    <property type="entry name" value="HTH-TYPE TRANSCRIPTIONAL REGULATOR GALS"/>
    <property type="match status" value="1"/>
</dbReference>
<dbReference type="InterPro" id="IPR001387">
    <property type="entry name" value="Cro/C1-type_HTH"/>
</dbReference>
<evidence type="ECO:0000313" key="6">
    <source>
        <dbReference type="EMBL" id="ODR54103.1"/>
    </source>
</evidence>
<dbReference type="GO" id="GO:0000976">
    <property type="term" value="F:transcription cis-regulatory region binding"/>
    <property type="evidence" value="ECO:0007669"/>
    <property type="project" value="TreeGrafter"/>
</dbReference>
<gene>
    <name evidence="6" type="ORF">BEI59_05995</name>
</gene>
<dbReference type="Pfam" id="PF00356">
    <property type="entry name" value="LacI"/>
    <property type="match status" value="1"/>
</dbReference>
<evidence type="ECO:0000256" key="1">
    <source>
        <dbReference type="ARBA" id="ARBA00023015"/>
    </source>
</evidence>
<dbReference type="EMBL" id="MEHA01000003">
    <property type="protein sequence ID" value="ODR54103.1"/>
    <property type="molecule type" value="Genomic_DNA"/>
</dbReference>
<dbReference type="InterPro" id="IPR000843">
    <property type="entry name" value="HTH_LacI"/>
</dbReference>
<evidence type="ECO:0000259" key="5">
    <source>
        <dbReference type="PROSITE" id="PS50943"/>
    </source>
</evidence>
<accession>A0A1E3UM86</accession>
<evidence type="ECO:0000259" key="4">
    <source>
        <dbReference type="PROSITE" id="PS50932"/>
    </source>
</evidence>
<dbReference type="RefSeq" id="WP_069431266.1">
    <property type="nucleotide sequence ID" value="NZ_MEHA01000003.1"/>
</dbReference>
<dbReference type="Proteomes" id="UP000094271">
    <property type="component" value="Unassembled WGS sequence"/>
</dbReference>
<proteinExistence type="predicted"/>
<dbReference type="SUPFAM" id="SSF53822">
    <property type="entry name" value="Periplasmic binding protein-like I"/>
    <property type="match status" value="1"/>
</dbReference>
<protein>
    <submittedName>
        <fullName evidence="6">Uncharacterized protein</fullName>
    </submittedName>
</protein>
<evidence type="ECO:0000256" key="3">
    <source>
        <dbReference type="ARBA" id="ARBA00023163"/>
    </source>
</evidence>